<evidence type="ECO:0000313" key="3">
    <source>
        <dbReference type="Proteomes" id="UP001443914"/>
    </source>
</evidence>
<dbReference type="EMBL" id="JBDFQZ010000003">
    <property type="protein sequence ID" value="KAK9741130.1"/>
    <property type="molecule type" value="Genomic_DNA"/>
</dbReference>
<organism evidence="2 3">
    <name type="scientific">Saponaria officinalis</name>
    <name type="common">Common soapwort</name>
    <name type="synonym">Lychnis saponaria</name>
    <dbReference type="NCBI Taxonomy" id="3572"/>
    <lineage>
        <taxon>Eukaryota</taxon>
        <taxon>Viridiplantae</taxon>
        <taxon>Streptophyta</taxon>
        <taxon>Embryophyta</taxon>
        <taxon>Tracheophyta</taxon>
        <taxon>Spermatophyta</taxon>
        <taxon>Magnoliopsida</taxon>
        <taxon>eudicotyledons</taxon>
        <taxon>Gunneridae</taxon>
        <taxon>Pentapetalae</taxon>
        <taxon>Caryophyllales</taxon>
        <taxon>Caryophyllaceae</taxon>
        <taxon>Caryophylleae</taxon>
        <taxon>Saponaria</taxon>
    </lineage>
</organism>
<sequence length="109" mass="12331">MSSTVFQCIPKARPSLDSHIRFQATNARSQGPVVICLNPSWIPVSFCLSIQSMALFLSLLSFCGWSFFPFFILHKCIECFFGGRLPCLSFTASFPCCPKGLIFYLKLYR</sequence>
<evidence type="ECO:0000313" key="2">
    <source>
        <dbReference type="EMBL" id="KAK9741130.1"/>
    </source>
</evidence>
<accession>A0AAW1LYZ7</accession>
<keyword evidence="1" id="KW-0812">Transmembrane</keyword>
<proteinExistence type="predicted"/>
<feature type="transmembrane region" description="Helical" evidence="1">
    <location>
        <begin position="53"/>
        <end position="73"/>
    </location>
</feature>
<evidence type="ECO:0000256" key="1">
    <source>
        <dbReference type="SAM" id="Phobius"/>
    </source>
</evidence>
<dbReference type="AlphaFoldDB" id="A0AAW1LYZ7"/>
<keyword evidence="3" id="KW-1185">Reference proteome</keyword>
<comment type="caution">
    <text evidence="2">The sequence shown here is derived from an EMBL/GenBank/DDBJ whole genome shotgun (WGS) entry which is preliminary data.</text>
</comment>
<name>A0AAW1LYZ7_SAPOF</name>
<reference evidence="2" key="1">
    <citation type="submission" date="2024-03" db="EMBL/GenBank/DDBJ databases">
        <title>WGS assembly of Saponaria officinalis var. Norfolk2.</title>
        <authorList>
            <person name="Jenkins J."/>
            <person name="Shu S."/>
            <person name="Grimwood J."/>
            <person name="Barry K."/>
            <person name="Goodstein D."/>
            <person name="Schmutz J."/>
            <person name="Leebens-Mack J."/>
            <person name="Osbourn A."/>
        </authorList>
    </citation>
    <scope>NUCLEOTIDE SEQUENCE [LARGE SCALE GENOMIC DNA]</scope>
    <source>
        <strain evidence="2">JIC</strain>
    </source>
</reference>
<keyword evidence="1" id="KW-0472">Membrane</keyword>
<gene>
    <name evidence="2" type="ORF">RND81_03G083900</name>
</gene>
<keyword evidence="1" id="KW-1133">Transmembrane helix</keyword>
<protein>
    <submittedName>
        <fullName evidence="2">Uncharacterized protein</fullName>
    </submittedName>
</protein>
<dbReference type="Proteomes" id="UP001443914">
    <property type="component" value="Unassembled WGS sequence"/>
</dbReference>